<dbReference type="RefSeq" id="WP_142036789.1">
    <property type="nucleotide sequence ID" value="NZ_JBHTGS010000001.1"/>
</dbReference>
<comment type="caution">
    <text evidence="4">The sequence shown here is derived from an EMBL/GenBank/DDBJ whole genome shotgun (WGS) entry which is preliminary data.</text>
</comment>
<feature type="transmembrane region" description="Helical" evidence="1">
    <location>
        <begin position="112"/>
        <end position="134"/>
    </location>
</feature>
<dbReference type="GO" id="GO:0016020">
    <property type="term" value="C:membrane"/>
    <property type="evidence" value="ECO:0007669"/>
    <property type="project" value="UniProtKB-UniRule"/>
</dbReference>
<proteinExistence type="predicted"/>
<sequence length="333" mass="35184">MTHAHFAYGWVNPLMGLGFALAGSYLGLSCMVQARTLPPGRARLKWLVFGSLAIGGIGIWMMHFIAMIGFSVTGSSVRYDLAITAASLVISVMSVVFGLFVIGLGDPSITKIAVGGPLTGAGVVAMHYTGMAAVNLSGTISYDSTWVIASIVIAVVAATVALFFTTWVTGRGSLIIASVIMAIAVCGMHYTGMGSISVTLRNRGLDPVPGVDPLLLLIPILLLATVVLITLIVGVLGGRDDTDPTASELALSTVRRPATASIRKRTDTSETQESGFWGTDNEQSGDSSAAGRHLASAAARMRDRPNLPRPRGESRERTDWNSADWDSHRDPRL</sequence>
<feature type="compositionally biased region" description="Polar residues" evidence="2">
    <location>
        <begin position="269"/>
        <end position="286"/>
    </location>
</feature>
<feature type="transmembrane region" description="Helical" evidence="1">
    <location>
        <begin position="174"/>
        <end position="193"/>
    </location>
</feature>
<keyword evidence="1" id="KW-0812">Transmembrane</keyword>
<protein>
    <submittedName>
        <fullName evidence="4">NO-binding membrane sensor protein with MHYT domain</fullName>
    </submittedName>
</protein>
<dbReference type="InterPro" id="IPR005330">
    <property type="entry name" value="MHYT_dom"/>
</dbReference>
<evidence type="ECO:0000313" key="5">
    <source>
        <dbReference type="Proteomes" id="UP000317043"/>
    </source>
</evidence>
<evidence type="ECO:0000256" key="1">
    <source>
        <dbReference type="PROSITE-ProRule" id="PRU00244"/>
    </source>
</evidence>
<dbReference type="EMBL" id="VFOW01000001">
    <property type="protein sequence ID" value="TQL76016.1"/>
    <property type="molecule type" value="Genomic_DNA"/>
</dbReference>
<reference evidence="4 5" key="1">
    <citation type="submission" date="2019-06" db="EMBL/GenBank/DDBJ databases">
        <title>Sequencing the genomes of 1000 actinobacteria strains.</title>
        <authorList>
            <person name="Klenk H.-P."/>
        </authorList>
    </citation>
    <scope>NUCLEOTIDE SEQUENCE [LARGE SCALE GENOMIC DNA]</scope>
    <source>
        <strain evidence="4 5">DSM 45928</strain>
    </source>
</reference>
<dbReference type="InParanoid" id="A0A543AU23"/>
<evidence type="ECO:0000256" key="2">
    <source>
        <dbReference type="SAM" id="MobiDB-lite"/>
    </source>
</evidence>
<feature type="transmembrane region" description="Helical" evidence="1">
    <location>
        <begin position="82"/>
        <end position="105"/>
    </location>
</feature>
<dbReference type="OrthoDB" id="3763366at2"/>
<feature type="transmembrane region" description="Helical" evidence="1">
    <location>
        <begin position="46"/>
        <end position="70"/>
    </location>
</feature>
<dbReference type="PANTHER" id="PTHR35152:SF1">
    <property type="entry name" value="DOMAIN SIGNALLING PROTEIN, PUTATIVE (AFU_ORTHOLOGUE AFUA_5G11310)-RELATED"/>
    <property type="match status" value="1"/>
</dbReference>
<evidence type="ECO:0000259" key="3">
    <source>
        <dbReference type="PROSITE" id="PS50924"/>
    </source>
</evidence>
<dbReference type="PANTHER" id="PTHR35152">
    <property type="entry name" value="DOMAIN SIGNALLING PROTEIN, PUTATIVE (AFU_ORTHOLOGUE AFUA_5G11310)-RELATED"/>
    <property type="match status" value="1"/>
</dbReference>
<keyword evidence="1" id="KW-1133">Transmembrane helix</keyword>
<dbReference type="Pfam" id="PF03707">
    <property type="entry name" value="MHYT"/>
    <property type="match status" value="2"/>
</dbReference>
<keyword evidence="1" id="KW-0472">Membrane</keyword>
<dbReference type="PROSITE" id="PS50924">
    <property type="entry name" value="MHYT"/>
    <property type="match status" value="1"/>
</dbReference>
<feature type="region of interest" description="Disordered" evidence="2">
    <location>
        <begin position="260"/>
        <end position="333"/>
    </location>
</feature>
<feature type="domain" description="MHYT" evidence="3">
    <location>
        <begin position="8"/>
        <end position="199"/>
    </location>
</feature>
<feature type="compositionally biased region" description="Low complexity" evidence="2">
    <location>
        <begin position="287"/>
        <end position="299"/>
    </location>
</feature>
<dbReference type="Proteomes" id="UP000317043">
    <property type="component" value="Unassembled WGS sequence"/>
</dbReference>
<organism evidence="4 5">
    <name type="scientific">Stackebrandtia endophytica</name>
    <dbReference type="NCBI Taxonomy" id="1496996"/>
    <lineage>
        <taxon>Bacteria</taxon>
        <taxon>Bacillati</taxon>
        <taxon>Actinomycetota</taxon>
        <taxon>Actinomycetes</taxon>
        <taxon>Glycomycetales</taxon>
        <taxon>Glycomycetaceae</taxon>
        <taxon>Stackebrandtia</taxon>
    </lineage>
</organism>
<accession>A0A543AU23</accession>
<name>A0A543AU23_9ACTN</name>
<feature type="transmembrane region" description="Helical" evidence="1">
    <location>
        <begin position="146"/>
        <end position="167"/>
    </location>
</feature>
<dbReference type="AlphaFoldDB" id="A0A543AU23"/>
<keyword evidence="5" id="KW-1185">Reference proteome</keyword>
<feature type="compositionally biased region" description="Basic and acidic residues" evidence="2">
    <location>
        <begin position="300"/>
        <end position="333"/>
    </location>
</feature>
<evidence type="ECO:0000313" key="4">
    <source>
        <dbReference type="EMBL" id="TQL76016.1"/>
    </source>
</evidence>
<feature type="transmembrane region" description="Helical" evidence="1">
    <location>
        <begin position="14"/>
        <end position="34"/>
    </location>
</feature>
<feature type="transmembrane region" description="Helical" evidence="1">
    <location>
        <begin position="213"/>
        <end position="236"/>
    </location>
</feature>
<gene>
    <name evidence="4" type="ORF">FB566_1536</name>
</gene>